<dbReference type="InterPro" id="IPR050281">
    <property type="entry name" value="Flavin_monoamine_oxidase"/>
</dbReference>
<dbReference type="AlphaFoldDB" id="A0A8H2WFP6"/>
<dbReference type="EMBL" id="CAJMWQ010000762">
    <property type="protein sequence ID" value="CAE6377510.1"/>
    <property type="molecule type" value="Genomic_DNA"/>
</dbReference>
<feature type="region of interest" description="Disordered" evidence="1">
    <location>
        <begin position="622"/>
        <end position="655"/>
    </location>
</feature>
<dbReference type="Gene3D" id="1.10.10.1620">
    <property type="match status" value="1"/>
</dbReference>
<evidence type="ECO:0000313" key="4">
    <source>
        <dbReference type="Proteomes" id="UP000663826"/>
    </source>
</evidence>
<dbReference type="PANTHER" id="PTHR10742:SF342">
    <property type="entry name" value="AMINE OXIDASE"/>
    <property type="match status" value="1"/>
</dbReference>
<dbReference type="GO" id="GO:0001716">
    <property type="term" value="F:L-amino-acid oxidase activity"/>
    <property type="evidence" value="ECO:0007669"/>
    <property type="project" value="TreeGrafter"/>
</dbReference>
<dbReference type="SUPFAM" id="SSF51905">
    <property type="entry name" value="FAD/NAD(P)-binding domain"/>
    <property type="match status" value="1"/>
</dbReference>
<dbReference type="Gene3D" id="3.50.50.60">
    <property type="entry name" value="FAD/NAD(P)-binding domain"/>
    <property type="match status" value="1"/>
</dbReference>
<evidence type="ECO:0000256" key="1">
    <source>
        <dbReference type="SAM" id="MobiDB-lite"/>
    </source>
</evidence>
<dbReference type="Gene3D" id="1.10.405.10">
    <property type="entry name" value="Guanine Nucleotide Dissociation Inhibitor, domain 1"/>
    <property type="match status" value="1"/>
</dbReference>
<evidence type="ECO:0000259" key="2">
    <source>
        <dbReference type="Pfam" id="PF01593"/>
    </source>
</evidence>
<protein>
    <recommendedName>
        <fullName evidence="2">Amine oxidase domain-containing protein</fullName>
    </recommendedName>
</protein>
<name>A0A8H2WFP6_9AGAM</name>
<evidence type="ECO:0000313" key="3">
    <source>
        <dbReference type="EMBL" id="CAE6377510.1"/>
    </source>
</evidence>
<organism evidence="3 4">
    <name type="scientific">Rhizoctonia solani</name>
    <dbReference type="NCBI Taxonomy" id="456999"/>
    <lineage>
        <taxon>Eukaryota</taxon>
        <taxon>Fungi</taxon>
        <taxon>Dikarya</taxon>
        <taxon>Basidiomycota</taxon>
        <taxon>Agaricomycotina</taxon>
        <taxon>Agaricomycetes</taxon>
        <taxon>Cantharellales</taxon>
        <taxon>Ceratobasidiaceae</taxon>
        <taxon>Rhizoctonia</taxon>
    </lineage>
</organism>
<dbReference type="Gene3D" id="3.90.660.10">
    <property type="match status" value="2"/>
</dbReference>
<proteinExistence type="predicted"/>
<dbReference type="InterPro" id="IPR002937">
    <property type="entry name" value="Amino_oxidase"/>
</dbReference>
<reference evidence="3" key="1">
    <citation type="submission" date="2021-01" db="EMBL/GenBank/DDBJ databases">
        <authorList>
            <person name="Kaushik A."/>
        </authorList>
    </citation>
    <scope>NUCLEOTIDE SEQUENCE</scope>
    <source>
        <strain evidence="3">AG1-1B</strain>
    </source>
</reference>
<dbReference type="InterPro" id="IPR036188">
    <property type="entry name" value="FAD/NAD-bd_sf"/>
</dbReference>
<feature type="domain" description="Amine oxidase" evidence="2">
    <location>
        <begin position="76"/>
        <end position="568"/>
    </location>
</feature>
<feature type="compositionally biased region" description="Acidic residues" evidence="1">
    <location>
        <begin position="622"/>
        <end position="643"/>
    </location>
</feature>
<dbReference type="PANTHER" id="PTHR10742">
    <property type="entry name" value="FLAVIN MONOAMINE OXIDASE"/>
    <property type="match status" value="1"/>
</dbReference>
<sequence>MSEYSFSSGRVKPLQFYHAYGEKILSEYYSKVINAPTEPGKPAVSIPEEWSKDSKPKELANTRPIKRVAIIGGGVAGLHAATLLGKHFKIDVYEANKRIGGRLFTHKFDNDSAIGTRESGGDYDYFDVGAMRFPDTEVMSKTFDLFDELGIPLIPYRMLGKKTWLAYNEIRHRRSELPSWSTDPFKVGVSKGGKVPDDYARRDPSDMLNEVIQPFIDELIRDRQAGLDLLFKYDHHSTRSYFTEKGYPQPVIDYIETMCFGTGGYDRALAETVLEELCFRYNQKNSEDLKWKCVEGGSRLIPLRMVERLQGSDYAGNVSIFTGHQVTAVKFNEVSTEGSPLLEISGLRAAHAPGGRASFEEVYSHVIFAIPPPCLRTIDLSTCRLDYSQRSALRQVSVGPSCKIGMKFKTAWWGKKGIRGGQSSTDRMARTIVYPSHGDGKSTVLIASYSWTQDATALGSLMQGRGTPEEERLKELMLADLAYVHAKDGIDIKFLREQFQDMFAWDWTHHPYSMGAFGLFGPSQFDEFYRALTRPAAEGHLHFIGETISTTHGWVAGALESAERGVYQMLKLHKMSTSKKDYCHNAVKDFKDEWSPVLGVNKVQLKLQLCISLKLQIEEFHELEEEEGEPEREREEEEGEGEGEGARVGFSSSPGCARIATRTGWRSTSKNRVRLVAYIKVDFAPRLPPRPGKSIHPASRAAALNPDRSQQPESTATIGNGPPPPLPARAGSVDAPALPPRRLASGMLALDVRLPSPLPEMTFPRTPSPTPHTPVNEERPGTPLKGGAISTLNSPIKSIVSVTPTPIKANNTPLRAVEKNSEISTEESPATAEFTTPSSSPMATRVTPSRTTTSDNIHDASPRRSGEQAKQQP</sequence>
<dbReference type="SUPFAM" id="SSF54373">
    <property type="entry name" value="FAD-linked reductases, C-terminal domain"/>
    <property type="match status" value="1"/>
</dbReference>
<comment type="caution">
    <text evidence="3">The sequence shown here is derived from an EMBL/GenBank/DDBJ whole genome shotgun (WGS) entry which is preliminary data.</text>
</comment>
<gene>
    <name evidence="3" type="ORF">RDB_LOCUS19103</name>
</gene>
<feature type="compositionally biased region" description="Basic and acidic residues" evidence="1">
    <location>
        <begin position="856"/>
        <end position="867"/>
    </location>
</feature>
<accession>A0A8H2WFP6</accession>
<dbReference type="Proteomes" id="UP000663826">
    <property type="component" value="Unassembled WGS sequence"/>
</dbReference>
<feature type="region of interest" description="Disordered" evidence="1">
    <location>
        <begin position="686"/>
        <end position="739"/>
    </location>
</feature>
<dbReference type="Pfam" id="PF01593">
    <property type="entry name" value="Amino_oxidase"/>
    <property type="match status" value="1"/>
</dbReference>
<feature type="compositionally biased region" description="Polar residues" evidence="1">
    <location>
        <begin position="707"/>
        <end position="718"/>
    </location>
</feature>
<dbReference type="GO" id="GO:0009063">
    <property type="term" value="P:amino acid catabolic process"/>
    <property type="evidence" value="ECO:0007669"/>
    <property type="project" value="TreeGrafter"/>
</dbReference>
<feature type="region of interest" description="Disordered" evidence="1">
    <location>
        <begin position="805"/>
        <end position="873"/>
    </location>
</feature>
<feature type="region of interest" description="Disordered" evidence="1">
    <location>
        <begin position="38"/>
        <end position="57"/>
    </location>
</feature>
<feature type="compositionally biased region" description="Polar residues" evidence="1">
    <location>
        <begin position="822"/>
        <end position="855"/>
    </location>
</feature>
<feature type="region of interest" description="Disordered" evidence="1">
    <location>
        <begin position="758"/>
        <end position="791"/>
    </location>
</feature>